<sequence>MAETTALVLMAAAGDPVKTLGSVLLGATPINRYIDEKKESLLVQPLSPFVGSAVFGAETDRDQQAVHPASHATSSMLIDTLLSSLGVLGTKAGAIGVIKSSDGFSGLVKDAEEHVSLLDPKATTHILGGDGPTSGGHRFGVGKPGKSEFPSSWSDSKVEHAISDVATDPSVKWSVPDKRGYVPGAATRDGVDIKVVYDTKNGKIVTGYPTNTPKNPKP</sequence>
<dbReference type="Proteomes" id="UP000239710">
    <property type="component" value="Unassembled WGS sequence"/>
</dbReference>
<evidence type="ECO:0000313" key="2">
    <source>
        <dbReference type="EMBL" id="PPV06223.1"/>
    </source>
</evidence>
<evidence type="ECO:0000313" key="3">
    <source>
        <dbReference type="Proteomes" id="UP000239710"/>
    </source>
</evidence>
<dbReference type="Pfam" id="PF14436">
    <property type="entry name" value="EndoU_bacteria"/>
    <property type="match status" value="1"/>
</dbReference>
<accession>A0ABX5BQ91</accession>
<evidence type="ECO:0000259" key="1">
    <source>
        <dbReference type="Pfam" id="PF14436"/>
    </source>
</evidence>
<dbReference type="EMBL" id="MDCE01000018">
    <property type="protein sequence ID" value="PPV06223.1"/>
    <property type="molecule type" value="Genomic_DNA"/>
</dbReference>
<dbReference type="InterPro" id="IPR029501">
    <property type="entry name" value="EndoU_bac"/>
</dbReference>
<proteinExistence type="predicted"/>
<keyword evidence="3" id="KW-1185">Reference proteome</keyword>
<reference evidence="2 3" key="1">
    <citation type="submission" date="2016-08" db="EMBL/GenBank/DDBJ databases">
        <title>Evolution of the type three secretion system and type three effector repertoires in Xanthomonas.</title>
        <authorList>
            <person name="Merda D."/>
            <person name="Briand M."/>
            <person name="Bosis E."/>
            <person name="Rousseau C."/>
            <person name="Portier P."/>
            <person name="Jacques M.-A."/>
            <person name="Fischer-Le Saux M."/>
        </authorList>
    </citation>
    <scope>NUCLEOTIDE SEQUENCE [LARGE SCALE GENOMIC DNA]</scope>
    <source>
        <strain evidence="2 3">CFBP1976</strain>
    </source>
</reference>
<name>A0ABX5BQ91_9XANT</name>
<comment type="caution">
    <text evidence="2">The sequence shown here is derived from an EMBL/GenBank/DDBJ whole genome shotgun (WGS) entry which is preliminary data.</text>
</comment>
<feature type="domain" description="Bacterial EndoU nuclease" evidence="1">
    <location>
        <begin position="136"/>
        <end position="210"/>
    </location>
</feature>
<gene>
    <name evidence="2" type="ORF">XbrCFBP1976_13565</name>
</gene>
<protein>
    <recommendedName>
        <fullName evidence="1">Bacterial EndoU nuclease domain-containing protein</fullName>
    </recommendedName>
</protein>
<organism evidence="2 3">
    <name type="scientific">Xanthomonas bromi</name>
    <dbReference type="NCBI Taxonomy" id="56449"/>
    <lineage>
        <taxon>Bacteria</taxon>
        <taxon>Pseudomonadati</taxon>
        <taxon>Pseudomonadota</taxon>
        <taxon>Gammaproteobacteria</taxon>
        <taxon>Lysobacterales</taxon>
        <taxon>Lysobacteraceae</taxon>
        <taxon>Xanthomonas</taxon>
    </lineage>
</organism>